<dbReference type="RefSeq" id="WP_141811008.1">
    <property type="nucleotide sequence ID" value="NZ_VFPG01000001.1"/>
</dbReference>
<proteinExistence type="predicted"/>
<keyword evidence="3" id="KW-1185">Reference proteome</keyword>
<name>A0A543FHB0_9NOCA</name>
<evidence type="ECO:0000313" key="2">
    <source>
        <dbReference type="EMBL" id="TQM33205.1"/>
    </source>
</evidence>
<reference evidence="2 3" key="1">
    <citation type="submission" date="2019-06" db="EMBL/GenBank/DDBJ databases">
        <title>Sequencing the genomes of 1000 actinobacteria strains.</title>
        <authorList>
            <person name="Klenk H.-P."/>
        </authorList>
    </citation>
    <scope>NUCLEOTIDE SEQUENCE [LARGE SCALE GENOMIC DNA]</scope>
    <source>
        <strain evidence="2 3">DSM 103495</strain>
    </source>
</reference>
<dbReference type="EMBL" id="VFPG01000001">
    <property type="protein sequence ID" value="TQM33205.1"/>
    <property type="molecule type" value="Genomic_DNA"/>
</dbReference>
<accession>A0A543FHB0</accession>
<feature type="domain" description="Pyrrolo-quinoline quinone repeat" evidence="1">
    <location>
        <begin position="106"/>
        <end position="333"/>
    </location>
</feature>
<organism evidence="2 3">
    <name type="scientific">Nocardia bhagyanarayanae</name>
    <dbReference type="NCBI Taxonomy" id="1215925"/>
    <lineage>
        <taxon>Bacteria</taxon>
        <taxon>Bacillati</taxon>
        <taxon>Actinomycetota</taxon>
        <taxon>Actinomycetes</taxon>
        <taxon>Mycobacteriales</taxon>
        <taxon>Nocardiaceae</taxon>
        <taxon>Nocardia</taxon>
    </lineage>
</organism>
<dbReference type="OrthoDB" id="4503168at2"/>
<dbReference type="Proteomes" id="UP000316331">
    <property type="component" value="Unassembled WGS sequence"/>
</dbReference>
<dbReference type="InterPro" id="IPR002372">
    <property type="entry name" value="PQQ_rpt_dom"/>
</dbReference>
<gene>
    <name evidence="2" type="ORF">FB390_4924</name>
</gene>
<comment type="caution">
    <text evidence="2">The sequence shown here is derived from an EMBL/GenBank/DDBJ whole genome shotgun (WGS) entry which is preliminary data.</text>
</comment>
<evidence type="ECO:0000313" key="3">
    <source>
        <dbReference type="Proteomes" id="UP000316331"/>
    </source>
</evidence>
<protein>
    <submittedName>
        <fullName evidence="2">Putative pyrroloquinoline-quinone binding quinoprotein</fullName>
    </submittedName>
</protein>
<feature type="domain" description="Pyrrolo-quinoline quinone repeat" evidence="1">
    <location>
        <begin position="372"/>
        <end position="425"/>
    </location>
</feature>
<dbReference type="InterPro" id="IPR015943">
    <property type="entry name" value="WD40/YVTN_repeat-like_dom_sf"/>
</dbReference>
<sequence>MAWPPGVRNLVLAAVAAVVTSAGAVAVLLHPEDGTRKITGTVDAAPGLAWSIDAAAIDGRASAEFRDPVAGTEYDMDTPGFVDAGDTVVTVIGVADDGMVRDPVMYGIDAATGATRWRAPAAELGGCADTPVDGDIICFTSPMADVPALVGYDVASGAITRTPTDWLVFALAAADDRVYVAEGDVESDDVRVHAGTLADPDAYWTRAFAMGTLWEDLPSDALDVSHGQGVFALGADIAGFELRGGDPAWTAGLHGCSRVTRTFDALVLHDHTGCAGYSPAGAEIFDRTGRTLVATEGEGVHDLTIDRPADATIPVLLADVAYDRRDGTIRWTNPDLVQTGPDRDGSGANRGTATAVLGDVALLHDPATLTATGLDLRTGQRLWRTNTERFGAVHGWDGHVAVLTDATGLWAVEPRTGEIAWDIPFLAIDADPDAITGGGELSTKGNGRYIYAAPRTIIGLRPIDD</sequence>
<dbReference type="AlphaFoldDB" id="A0A543FHB0"/>
<evidence type="ECO:0000259" key="1">
    <source>
        <dbReference type="Pfam" id="PF13360"/>
    </source>
</evidence>
<dbReference type="Pfam" id="PF13360">
    <property type="entry name" value="PQQ_2"/>
    <property type="match status" value="2"/>
</dbReference>
<dbReference type="Gene3D" id="2.130.10.10">
    <property type="entry name" value="YVTN repeat-like/Quinoprotein amine dehydrogenase"/>
    <property type="match status" value="1"/>
</dbReference>